<gene>
    <name evidence="5" type="ORF">ACFQNF_18665</name>
</gene>
<evidence type="ECO:0000259" key="4">
    <source>
        <dbReference type="PROSITE" id="PS50995"/>
    </source>
</evidence>
<evidence type="ECO:0000256" key="3">
    <source>
        <dbReference type="ARBA" id="ARBA00023163"/>
    </source>
</evidence>
<evidence type="ECO:0000256" key="2">
    <source>
        <dbReference type="ARBA" id="ARBA00023125"/>
    </source>
</evidence>
<dbReference type="PANTHER" id="PTHR42756">
    <property type="entry name" value="TRANSCRIPTIONAL REGULATOR, MARR"/>
    <property type="match status" value="1"/>
</dbReference>
<dbReference type="InterPro" id="IPR036388">
    <property type="entry name" value="WH-like_DNA-bd_sf"/>
</dbReference>
<reference evidence="6" key="1">
    <citation type="journal article" date="2019" name="Int. J. Syst. Evol. Microbiol.">
        <title>The Global Catalogue of Microorganisms (GCM) 10K type strain sequencing project: providing services to taxonomists for standard genome sequencing and annotation.</title>
        <authorList>
            <consortium name="The Broad Institute Genomics Platform"/>
            <consortium name="The Broad Institute Genome Sequencing Center for Infectious Disease"/>
            <person name="Wu L."/>
            <person name="Ma J."/>
        </authorList>
    </citation>
    <scope>NUCLEOTIDE SEQUENCE [LARGE SCALE GENOMIC DNA]</scope>
    <source>
        <strain evidence="6">CCUG 62945</strain>
    </source>
</reference>
<dbReference type="EMBL" id="JBHTBQ010000044">
    <property type="protein sequence ID" value="MFC7421888.1"/>
    <property type="molecule type" value="Genomic_DNA"/>
</dbReference>
<keyword evidence="1" id="KW-0805">Transcription regulation</keyword>
<dbReference type="PROSITE" id="PS50995">
    <property type="entry name" value="HTH_MARR_2"/>
    <property type="match status" value="1"/>
</dbReference>
<dbReference type="Pfam" id="PF01047">
    <property type="entry name" value="MarR"/>
    <property type="match status" value="1"/>
</dbReference>
<dbReference type="Proteomes" id="UP001596473">
    <property type="component" value="Unassembled WGS sequence"/>
</dbReference>
<dbReference type="InterPro" id="IPR000835">
    <property type="entry name" value="HTH_MarR-typ"/>
</dbReference>
<evidence type="ECO:0000313" key="5">
    <source>
        <dbReference type="EMBL" id="MFC7421888.1"/>
    </source>
</evidence>
<dbReference type="PANTHER" id="PTHR42756:SF1">
    <property type="entry name" value="TRANSCRIPTIONAL REPRESSOR OF EMRAB OPERON"/>
    <property type="match status" value="1"/>
</dbReference>
<dbReference type="SUPFAM" id="SSF46785">
    <property type="entry name" value="Winged helix' DNA-binding domain"/>
    <property type="match status" value="1"/>
</dbReference>
<dbReference type="SMART" id="SM00347">
    <property type="entry name" value="HTH_MARR"/>
    <property type="match status" value="1"/>
</dbReference>
<protein>
    <submittedName>
        <fullName evidence="5">MarR family winged helix-turn-helix transcriptional regulator</fullName>
    </submittedName>
</protein>
<sequence length="152" mass="17027">MDPIKNQLSISLPNELTQLSRLYRSAVDQCAHRCGLTLASAWPLVLIGRNKDIRHGVLAEMVGIEAASLIRVIDRLVADQLVLRTEDPLDRRAKILCLTKEGRQHAGQIEILLAELRSHVFSALPVEDLEACNRIFSHIRLSLEQFLSEQAA</sequence>
<dbReference type="Gene3D" id="1.10.10.10">
    <property type="entry name" value="Winged helix-like DNA-binding domain superfamily/Winged helix DNA-binding domain"/>
    <property type="match status" value="1"/>
</dbReference>
<dbReference type="PRINTS" id="PR00598">
    <property type="entry name" value="HTHMARR"/>
</dbReference>
<dbReference type="RefSeq" id="WP_380189546.1">
    <property type="nucleotide sequence ID" value="NZ_JBHTBQ010000044.1"/>
</dbReference>
<keyword evidence="3" id="KW-0804">Transcription</keyword>
<comment type="caution">
    <text evidence="5">The sequence shown here is derived from an EMBL/GenBank/DDBJ whole genome shotgun (WGS) entry which is preliminary data.</text>
</comment>
<accession>A0ABW2R2M4</accession>
<organism evidence="5 6">
    <name type="scientific">Iodobacter arcticus</name>
    <dbReference type="NCBI Taxonomy" id="590593"/>
    <lineage>
        <taxon>Bacteria</taxon>
        <taxon>Pseudomonadati</taxon>
        <taxon>Pseudomonadota</taxon>
        <taxon>Betaproteobacteria</taxon>
        <taxon>Neisseriales</taxon>
        <taxon>Chitinibacteraceae</taxon>
        <taxon>Iodobacter</taxon>
    </lineage>
</organism>
<evidence type="ECO:0000313" key="6">
    <source>
        <dbReference type="Proteomes" id="UP001596473"/>
    </source>
</evidence>
<keyword evidence="6" id="KW-1185">Reference proteome</keyword>
<name>A0ABW2R2M4_9NEIS</name>
<proteinExistence type="predicted"/>
<dbReference type="InterPro" id="IPR036390">
    <property type="entry name" value="WH_DNA-bd_sf"/>
</dbReference>
<keyword evidence="2" id="KW-0238">DNA-binding</keyword>
<feature type="domain" description="HTH marR-type" evidence="4">
    <location>
        <begin position="9"/>
        <end position="141"/>
    </location>
</feature>
<evidence type="ECO:0000256" key="1">
    <source>
        <dbReference type="ARBA" id="ARBA00023015"/>
    </source>
</evidence>